<reference evidence="3 4" key="1">
    <citation type="submission" date="2020-03" db="EMBL/GenBank/DDBJ databases">
        <title>Genomic Encyclopedia of Type Strains, Phase IV (KMG-IV): sequencing the most valuable type-strain genomes for metagenomic binning, comparative biology and taxonomic classification.</title>
        <authorList>
            <person name="Goeker M."/>
        </authorList>
    </citation>
    <scope>NUCLEOTIDE SEQUENCE [LARGE SCALE GENOMIC DNA]</scope>
    <source>
        <strain evidence="3 4">DSM 4736</strain>
    </source>
</reference>
<evidence type="ECO:0000256" key="1">
    <source>
        <dbReference type="SAM" id="Coils"/>
    </source>
</evidence>
<organism evidence="3 4">
    <name type="scientific">Brevundimonas alba</name>
    <dbReference type="NCBI Taxonomy" id="74314"/>
    <lineage>
        <taxon>Bacteria</taxon>
        <taxon>Pseudomonadati</taxon>
        <taxon>Pseudomonadota</taxon>
        <taxon>Alphaproteobacteria</taxon>
        <taxon>Caulobacterales</taxon>
        <taxon>Caulobacteraceae</taxon>
        <taxon>Brevundimonas</taxon>
    </lineage>
</organism>
<dbReference type="EMBL" id="JAATJM010000001">
    <property type="protein sequence ID" value="NJC41041.1"/>
    <property type="molecule type" value="Genomic_DNA"/>
</dbReference>
<evidence type="ECO:0000313" key="4">
    <source>
        <dbReference type="Proteomes" id="UP000587415"/>
    </source>
</evidence>
<protein>
    <submittedName>
        <fullName evidence="3">DNA sulfur modification protein DndD</fullName>
    </submittedName>
</protein>
<dbReference type="AlphaFoldDB" id="A0A7X5YKS7"/>
<dbReference type="Pfam" id="PF13476">
    <property type="entry name" value="AAA_23"/>
    <property type="match status" value="1"/>
</dbReference>
<dbReference type="PANTHER" id="PTHR32114">
    <property type="entry name" value="ABC TRANSPORTER ABCH.3"/>
    <property type="match status" value="1"/>
</dbReference>
<proteinExistence type="predicted"/>
<gene>
    <name evidence="3" type="ORF">GGQ87_001299</name>
</gene>
<dbReference type="PANTHER" id="PTHR32114:SF2">
    <property type="entry name" value="ABC TRANSPORTER ABCH.3"/>
    <property type="match status" value="1"/>
</dbReference>
<dbReference type="RefSeq" id="WP_168045870.1">
    <property type="nucleotide sequence ID" value="NZ_JAATJM010000001.1"/>
</dbReference>
<feature type="coiled-coil region" evidence="1">
    <location>
        <begin position="212"/>
        <end position="266"/>
    </location>
</feature>
<accession>A0A7X5YKS7</accession>
<keyword evidence="4" id="KW-1185">Reference proteome</keyword>
<keyword evidence="1" id="KW-0175">Coiled coil</keyword>
<dbReference type="GO" id="GO:0006302">
    <property type="term" value="P:double-strand break repair"/>
    <property type="evidence" value="ECO:0007669"/>
    <property type="project" value="InterPro"/>
</dbReference>
<dbReference type="SUPFAM" id="SSF52540">
    <property type="entry name" value="P-loop containing nucleoside triphosphate hydrolases"/>
    <property type="match status" value="1"/>
</dbReference>
<evidence type="ECO:0000259" key="2">
    <source>
        <dbReference type="Pfam" id="PF13476"/>
    </source>
</evidence>
<dbReference type="InterPro" id="IPR038729">
    <property type="entry name" value="Rad50/SbcC_AAA"/>
</dbReference>
<dbReference type="InterPro" id="IPR027417">
    <property type="entry name" value="P-loop_NTPase"/>
</dbReference>
<dbReference type="Proteomes" id="UP000587415">
    <property type="component" value="Unassembled WGS sequence"/>
</dbReference>
<feature type="coiled-coil region" evidence="1">
    <location>
        <begin position="442"/>
        <end position="500"/>
    </location>
</feature>
<dbReference type="Gene3D" id="3.40.50.300">
    <property type="entry name" value="P-loop containing nucleotide triphosphate hydrolases"/>
    <property type="match status" value="2"/>
</dbReference>
<name>A0A7X5YKS7_9CAUL</name>
<sequence length="672" mass="74950">MWLSQITLKDFRCFPGEHSIEFSQDPERNVTLIHAENGVGKTTLLNALLWCFYGQTTERFEKRDDLVNYDAKAAGAQHAFVEVLFEHNGSRYRARRFTKGGGGEREFTVMRIDGGSHTTLPNADAFINTVIPKSMAGHFLFDGEHAEFFLGEDNRRAIRRAVQDILGCSLIETAIADLEETATWYRKQIPNTKASSSMDALSSRIDALTGQIAAAHEAKDGLTGEIETIEQRIADIDDKLRNSSAAKSLQTRRDRAKGELVRARTRETEAQTEVLKWLGENGRFLVSTKITQLAMDHLDQQETKGRLPSPYNEEFVHDILDMKRCICGAALEPGSDAHVAVSSLLQKAANATLRSRISKVKARLSQLKSERQKAPGRLDAANKRLNDARQDISRHEQELDDVSESLKGIDFDDIAEREIKRNDLRREANAKREHLGSLGVRIQTSEADKVNAERDLKKLADEDAGARIFMTRYALCERLKGQLELELKKEEEEARGVLRASITRILADTSRKAFKLSMSSDYSISLVNEAGTQMPKSSGENQLLGLAFTAALVEFAKIRENASDYRLLKGTVAPLVLDSPFGQLDEDYRRTTASFIPKMAGQVVLMVSKSQGSGSVLEALRDRIGEEVVLIRHNRADRDGRKPEIRQFHGKDVETAVFGAPSDGSAFVRVTS</sequence>
<feature type="coiled-coil region" evidence="1">
    <location>
        <begin position="350"/>
        <end position="405"/>
    </location>
</feature>
<evidence type="ECO:0000313" key="3">
    <source>
        <dbReference type="EMBL" id="NJC41041.1"/>
    </source>
</evidence>
<dbReference type="GO" id="GO:0016887">
    <property type="term" value="F:ATP hydrolysis activity"/>
    <property type="evidence" value="ECO:0007669"/>
    <property type="project" value="InterPro"/>
</dbReference>
<comment type="caution">
    <text evidence="3">The sequence shown here is derived from an EMBL/GenBank/DDBJ whole genome shotgun (WGS) entry which is preliminary data.</text>
</comment>
<feature type="domain" description="Rad50/SbcC-type AAA" evidence="2">
    <location>
        <begin position="5"/>
        <end position="161"/>
    </location>
</feature>